<dbReference type="FunFam" id="1.20.1740.10:FF:000006">
    <property type="entry name" value="General amino acid permease"/>
    <property type="match status" value="1"/>
</dbReference>
<feature type="transmembrane region" description="Helical" evidence="8">
    <location>
        <begin position="363"/>
        <end position="386"/>
    </location>
</feature>
<feature type="transmembrane region" description="Helical" evidence="8">
    <location>
        <begin position="136"/>
        <end position="160"/>
    </location>
</feature>
<evidence type="ECO:0000259" key="9">
    <source>
        <dbReference type="Pfam" id="PF00324"/>
    </source>
</evidence>
<dbReference type="GO" id="GO:0015171">
    <property type="term" value="F:amino acid transmembrane transporter activity"/>
    <property type="evidence" value="ECO:0007669"/>
    <property type="project" value="TreeGrafter"/>
</dbReference>
<dbReference type="PANTHER" id="PTHR43341">
    <property type="entry name" value="AMINO ACID PERMEASE"/>
    <property type="match status" value="1"/>
</dbReference>
<dbReference type="Pfam" id="PF00324">
    <property type="entry name" value="AA_permease"/>
    <property type="match status" value="1"/>
</dbReference>
<feature type="transmembrane region" description="Helical" evidence="8">
    <location>
        <begin position="406"/>
        <end position="424"/>
    </location>
</feature>
<evidence type="ECO:0000256" key="6">
    <source>
        <dbReference type="ARBA" id="ARBA00022989"/>
    </source>
</evidence>
<dbReference type="PIRSF" id="PIRSF006060">
    <property type="entry name" value="AA_transporter"/>
    <property type="match status" value="1"/>
</dbReference>
<dbReference type="GeneID" id="30203855"/>
<feature type="transmembrane region" description="Helical" evidence="8">
    <location>
        <begin position="332"/>
        <end position="351"/>
    </location>
</feature>
<dbReference type="STRING" id="683960.A0A1E3NVT7"/>
<protein>
    <recommendedName>
        <fullName evidence="9">Amino acid permease/ SLC12A domain-containing protein</fullName>
    </recommendedName>
</protein>
<dbReference type="PANTHER" id="PTHR43341:SF9">
    <property type="entry name" value="DICARBOXYLIC AMINO ACID PERMEASE"/>
    <property type="match status" value="1"/>
</dbReference>
<keyword evidence="3" id="KW-0813">Transport</keyword>
<keyword evidence="7 8" id="KW-0472">Membrane</keyword>
<dbReference type="InterPro" id="IPR050524">
    <property type="entry name" value="APC_YAT"/>
</dbReference>
<dbReference type="Gene3D" id="1.20.1740.10">
    <property type="entry name" value="Amino acid/polyamine transporter I"/>
    <property type="match status" value="1"/>
</dbReference>
<proteinExistence type="inferred from homology"/>
<evidence type="ECO:0000313" key="11">
    <source>
        <dbReference type="Proteomes" id="UP000094112"/>
    </source>
</evidence>
<feature type="transmembrane region" description="Helical" evidence="8">
    <location>
        <begin position="29"/>
        <end position="50"/>
    </location>
</feature>
<keyword evidence="6 8" id="KW-1133">Transmembrane helix</keyword>
<feature type="domain" description="Amino acid permease/ SLC12A" evidence="9">
    <location>
        <begin position="1"/>
        <end position="464"/>
    </location>
</feature>
<comment type="subcellular location">
    <subcellularLocation>
        <location evidence="1">Membrane</location>
        <topology evidence="1">Multi-pass membrane protein</topology>
    </subcellularLocation>
</comment>
<evidence type="ECO:0000256" key="8">
    <source>
        <dbReference type="SAM" id="Phobius"/>
    </source>
</evidence>
<dbReference type="Proteomes" id="UP000094112">
    <property type="component" value="Unassembled WGS sequence"/>
</dbReference>
<evidence type="ECO:0000256" key="7">
    <source>
        <dbReference type="ARBA" id="ARBA00023136"/>
    </source>
</evidence>
<gene>
    <name evidence="10" type="ORF">WICANDRAFT_97807</name>
</gene>
<keyword evidence="4 8" id="KW-0812">Transmembrane</keyword>
<organism evidence="10 11">
    <name type="scientific">Wickerhamomyces anomalus (strain ATCC 58044 / CBS 1984 / NCYC 433 / NRRL Y-366-8)</name>
    <name type="common">Yeast</name>
    <name type="synonym">Hansenula anomala</name>
    <dbReference type="NCBI Taxonomy" id="683960"/>
    <lineage>
        <taxon>Eukaryota</taxon>
        <taxon>Fungi</taxon>
        <taxon>Dikarya</taxon>
        <taxon>Ascomycota</taxon>
        <taxon>Saccharomycotina</taxon>
        <taxon>Saccharomycetes</taxon>
        <taxon>Phaffomycetales</taxon>
        <taxon>Wickerhamomycetaceae</taxon>
        <taxon>Wickerhamomyces</taxon>
    </lineage>
</organism>
<evidence type="ECO:0000256" key="5">
    <source>
        <dbReference type="ARBA" id="ARBA00022970"/>
    </source>
</evidence>
<evidence type="ECO:0000256" key="4">
    <source>
        <dbReference type="ARBA" id="ARBA00022692"/>
    </source>
</evidence>
<dbReference type="RefSeq" id="XP_019036430.1">
    <property type="nucleotide sequence ID" value="XM_019186609.1"/>
</dbReference>
<evidence type="ECO:0000313" key="10">
    <source>
        <dbReference type="EMBL" id="ODQ57223.1"/>
    </source>
</evidence>
<feature type="transmembrane region" description="Helical" evidence="8">
    <location>
        <begin position="233"/>
        <end position="255"/>
    </location>
</feature>
<evidence type="ECO:0000256" key="2">
    <source>
        <dbReference type="ARBA" id="ARBA00006983"/>
    </source>
</evidence>
<keyword evidence="11" id="KW-1185">Reference proteome</keyword>
<feature type="transmembrane region" description="Helical" evidence="8">
    <location>
        <begin position="110"/>
        <end position="130"/>
    </location>
</feature>
<comment type="similarity">
    <text evidence="2">Belongs to the amino acid-polyamine-organocation (APC) superfamily. YAT (TC 2.A.3.10) family.</text>
</comment>
<accession>A0A1E3NVT7</accession>
<evidence type="ECO:0000256" key="1">
    <source>
        <dbReference type="ARBA" id="ARBA00004141"/>
    </source>
</evidence>
<dbReference type="AlphaFoldDB" id="A0A1E3NVT7"/>
<dbReference type="PROSITE" id="PS00218">
    <property type="entry name" value="AMINO_ACID_PERMEASE_1"/>
    <property type="match status" value="1"/>
</dbReference>
<dbReference type="OrthoDB" id="3900342at2759"/>
<keyword evidence="5" id="KW-0029">Amino-acid transport</keyword>
<sequence length="516" mass="57156">MIAIGGALGTGLLIGSGAALNTSGPAALFIGYGFIGFIVYIVMCCIGEMATYIPQPEGFSGYASRYCDPALGFAVGYCYLFKYLVATPNQITAGAMVLQYWVSRDKVNPGVWITIFIIVILLINIFGVKVFGEFEFWLSCVKVLIILGLMFLLFIIMLGGGPNHDRLGFRYWKNPGAFKPYEGIASIPKGKFVSFINVLITAVFAYDGTELVGITVAEAENPRRNVPKAIKLTVYRIVLFYVCSVLLLGMCVPYNDPLLINATKAKTSASASPFVVAIKNAHISGLDHLINACVLVFIISSSNSDLYIGSRTFYGIACNNSAPKIFAQTNKYGIPTYSLALCSAFCCLAYMSVSSSSQQVFTYLVNVSTLFGLLTWISVLITYIYFSRAFEAQGISKDSLAYNAPFQNWAPHLALAMCILVSLIKNFTVFINGFDYKTFITGYIAFPVFFISYFGYKLINKTTIHRPEDVDLYTLKDIIDAEEEQEKANEALRKEEMEQGRKDGSWYYDKFASWLF</sequence>
<evidence type="ECO:0000256" key="3">
    <source>
        <dbReference type="ARBA" id="ARBA00022448"/>
    </source>
</evidence>
<reference evidence="10 11" key="1">
    <citation type="journal article" date="2016" name="Proc. Natl. Acad. Sci. U.S.A.">
        <title>Comparative genomics of biotechnologically important yeasts.</title>
        <authorList>
            <person name="Riley R."/>
            <person name="Haridas S."/>
            <person name="Wolfe K.H."/>
            <person name="Lopes M.R."/>
            <person name="Hittinger C.T."/>
            <person name="Goeker M."/>
            <person name="Salamov A.A."/>
            <person name="Wisecaver J.H."/>
            <person name="Long T.M."/>
            <person name="Calvey C.H."/>
            <person name="Aerts A.L."/>
            <person name="Barry K.W."/>
            <person name="Choi C."/>
            <person name="Clum A."/>
            <person name="Coughlan A.Y."/>
            <person name="Deshpande S."/>
            <person name="Douglass A.P."/>
            <person name="Hanson S.J."/>
            <person name="Klenk H.-P."/>
            <person name="LaButti K.M."/>
            <person name="Lapidus A."/>
            <person name="Lindquist E.A."/>
            <person name="Lipzen A.M."/>
            <person name="Meier-Kolthoff J.P."/>
            <person name="Ohm R.A."/>
            <person name="Otillar R.P."/>
            <person name="Pangilinan J.L."/>
            <person name="Peng Y."/>
            <person name="Rokas A."/>
            <person name="Rosa C.A."/>
            <person name="Scheuner C."/>
            <person name="Sibirny A.A."/>
            <person name="Slot J.C."/>
            <person name="Stielow J.B."/>
            <person name="Sun H."/>
            <person name="Kurtzman C.P."/>
            <person name="Blackwell M."/>
            <person name="Grigoriev I.V."/>
            <person name="Jeffries T.W."/>
        </authorList>
    </citation>
    <scope>NUCLEOTIDE SEQUENCE [LARGE SCALE GENOMIC DNA]</scope>
    <source>
        <strain evidence="11">ATCC 58044 / CBS 1984 / NCYC 433 / NRRL Y-366-8</strain>
    </source>
</reference>
<dbReference type="InterPro" id="IPR004841">
    <property type="entry name" value="AA-permease/SLC12A_dom"/>
</dbReference>
<name>A0A1E3NVT7_WICAA</name>
<dbReference type="InterPro" id="IPR004840">
    <property type="entry name" value="Amino_acid_permease_CS"/>
</dbReference>
<dbReference type="EMBL" id="KV454214">
    <property type="protein sequence ID" value="ODQ57223.1"/>
    <property type="molecule type" value="Genomic_DNA"/>
</dbReference>
<feature type="transmembrane region" description="Helical" evidence="8">
    <location>
        <begin position="436"/>
        <end position="456"/>
    </location>
</feature>
<dbReference type="GO" id="GO:0016020">
    <property type="term" value="C:membrane"/>
    <property type="evidence" value="ECO:0007669"/>
    <property type="project" value="UniProtKB-SubCell"/>
</dbReference>